<organism evidence="1 2">
    <name type="scientific">Choiromyces venosus 120613-1</name>
    <dbReference type="NCBI Taxonomy" id="1336337"/>
    <lineage>
        <taxon>Eukaryota</taxon>
        <taxon>Fungi</taxon>
        <taxon>Dikarya</taxon>
        <taxon>Ascomycota</taxon>
        <taxon>Pezizomycotina</taxon>
        <taxon>Pezizomycetes</taxon>
        <taxon>Pezizales</taxon>
        <taxon>Tuberaceae</taxon>
        <taxon>Choiromyces</taxon>
    </lineage>
</organism>
<accession>A0A3N4JLN1</accession>
<gene>
    <name evidence="1" type="ORF">L873DRAFT_927624</name>
</gene>
<evidence type="ECO:0000313" key="2">
    <source>
        <dbReference type="Proteomes" id="UP000276215"/>
    </source>
</evidence>
<keyword evidence="2" id="KW-1185">Reference proteome</keyword>
<dbReference type="AlphaFoldDB" id="A0A3N4JLN1"/>
<dbReference type="EMBL" id="ML120389">
    <property type="protein sequence ID" value="RPA99142.1"/>
    <property type="molecule type" value="Genomic_DNA"/>
</dbReference>
<reference evidence="1 2" key="1">
    <citation type="journal article" date="2018" name="Nat. Ecol. Evol.">
        <title>Pezizomycetes genomes reveal the molecular basis of ectomycorrhizal truffle lifestyle.</title>
        <authorList>
            <person name="Murat C."/>
            <person name="Payen T."/>
            <person name="Noel B."/>
            <person name="Kuo A."/>
            <person name="Morin E."/>
            <person name="Chen J."/>
            <person name="Kohler A."/>
            <person name="Krizsan K."/>
            <person name="Balestrini R."/>
            <person name="Da Silva C."/>
            <person name="Montanini B."/>
            <person name="Hainaut M."/>
            <person name="Levati E."/>
            <person name="Barry K.W."/>
            <person name="Belfiori B."/>
            <person name="Cichocki N."/>
            <person name="Clum A."/>
            <person name="Dockter R.B."/>
            <person name="Fauchery L."/>
            <person name="Guy J."/>
            <person name="Iotti M."/>
            <person name="Le Tacon F."/>
            <person name="Lindquist E.A."/>
            <person name="Lipzen A."/>
            <person name="Malagnac F."/>
            <person name="Mello A."/>
            <person name="Molinier V."/>
            <person name="Miyauchi S."/>
            <person name="Poulain J."/>
            <person name="Riccioni C."/>
            <person name="Rubini A."/>
            <person name="Sitrit Y."/>
            <person name="Splivallo R."/>
            <person name="Traeger S."/>
            <person name="Wang M."/>
            <person name="Zifcakova L."/>
            <person name="Wipf D."/>
            <person name="Zambonelli A."/>
            <person name="Paolocci F."/>
            <person name="Nowrousian M."/>
            <person name="Ottonello S."/>
            <person name="Baldrian P."/>
            <person name="Spatafora J.W."/>
            <person name="Henrissat B."/>
            <person name="Nagy L.G."/>
            <person name="Aury J.M."/>
            <person name="Wincker P."/>
            <person name="Grigoriev I.V."/>
            <person name="Bonfante P."/>
            <person name="Martin F.M."/>
        </authorList>
    </citation>
    <scope>NUCLEOTIDE SEQUENCE [LARGE SCALE GENOMIC DNA]</scope>
    <source>
        <strain evidence="1 2">120613-1</strain>
    </source>
</reference>
<evidence type="ECO:0000313" key="1">
    <source>
        <dbReference type="EMBL" id="RPA99142.1"/>
    </source>
</evidence>
<protein>
    <submittedName>
        <fullName evidence="1">Uncharacterized protein</fullName>
    </submittedName>
</protein>
<proteinExistence type="predicted"/>
<sequence length="148" mass="16555">MDGGQEKNSPYDKLHEMKERDIFSLDKQQLRKNAIPLTCGRVDPGETSSTRRTVQVPYMCGAMGAGDWKKKGRETLGAGRICDCGMDVARVLQLDYRCTLYLSTIFFNNIMVAYAGRTVWIFAVIFFLICPRCGSNVVGALLNPMDSE</sequence>
<name>A0A3N4JLN1_9PEZI</name>
<dbReference type="Proteomes" id="UP000276215">
    <property type="component" value="Unassembled WGS sequence"/>
</dbReference>